<accession>A0A2V3IE82</accession>
<keyword evidence="2" id="KW-1185">Reference proteome</keyword>
<reference evidence="1 2" key="1">
    <citation type="journal article" date="2018" name="Mol. Biol. Evol.">
        <title>Analysis of the draft genome of the red seaweed Gracilariopsis chorda provides insights into genome size evolution in Rhodophyta.</title>
        <authorList>
            <person name="Lee J."/>
            <person name="Yang E.C."/>
            <person name="Graf L."/>
            <person name="Yang J.H."/>
            <person name="Qiu H."/>
            <person name="Zel Zion U."/>
            <person name="Chan C.X."/>
            <person name="Stephens T.G."/>
            <person name="Weber A.P.M."/>
            <person name="Boo G.H."/>
            <person name="Boo S.M."/>
            <person name="Kim K.M."/>
            <person name="Shin Y."/>
            <person name="Jung M."/>
            <person name="Lee S.J."/>
            <person name="Yim H.S."/>
            <person name="Lee J.H."/>
            <person name="Bhattacharya D."/>
            <person name="Yoon H.S."/>
        </authorList>
    </citation>
    <scope>NUCLEOTIDE SEQUENCE [LARGE SCALE GENOMIC DNA]</scope>
    <source>
        <strain evidence="1 2">SKKU-2015</strain>
        <tissue evidence="1">Whole body</tissue>
    </source>
</reference>
<comment type="caution">
    <text evidence="1">The sequence shown here is derived from an EMBL/GenBank/DDBJ whole genome shotgun (WGS) entry which is preliminary data.</text>
</comment>
<dbReference type="Proteomes" id="UP000247409">
    <property type="component" value="Unassembled WGS sequence"/>
</dbReference>
<sequence length="121" mass="13665">MREAIENCVWMEVALRRLYFLVYLENRVQGSGGLIYRKAVQIAAQRILEILPGGLATCSNSQRNHAEEYVVSHKGKPISSRIIQEAAGEGQKRNPTEEVTELGDDFTTFNVHEDIARTSHH</sequence>
<organism evidence="1 2">
    <name type="scientific">Gracilariopsis chorda</name>
    <dbReference type="NCBI Taxonomy" id="448386"/>
    <lineage>
        <taxon>Eukaryota</taxon>
        <taxon>Rhodophyta</taxon>
        <taxon>Florideophyceae</taxon>
        <taxon>Rhodymeniophycidae</taxon>
        <taxon>Gracilariales</taxon>
        <taxon>Gracilariaceae</taxon>
        <taxon>Gracilariopsis</taxon>
    </lineage>
</organism>
<evidence type="ECO:0000313" key="1">
    <source>
        <dbReference type="EMBL" id="PXF40361.1"/>
    </source>
</evidence>
<proteinExistence type="predicted"/>
<gene>
    <name evidence="1" type="ORF">BWQ96_09939</name>
</gene>
<evidence type="ECO:0000313" key="2">
    <source>
        <dbReference type="Proteomes" id="UP000247409"/>
    </source>
</evidence>
<name>A0A2V3IE82_9FLOR</name>
<dbReference type="EMBL" id="NBIV01000306">
    <property type="protein sequence ID" value="PXF40361.1"/>
    <property type="molecule type" value="Genomic_DNA"/>
</dbReference>
<dbReference type="AlphaFoldDB" id="A0A2V3IE82"/>
<protein>
    <submittedName>
        <fullName evidence="1">Uncharacterized protein</fullName>
    </submittedName>
</protein>